<dbReference type="Proteomes" id="UP000663864">
    <property type="component" value="Unassembled WGS sequence"/>
</dbReference>
<dbReference type="EMBL" id="CAJNOT010002288">
    <property type="protein sequence ID" value="CAF1302615.1"/>
    <property type="molecule type" value="Genomic_DNA"/>
</dbReference>
<feature type="transmembrane region" description="Helical" evidence="2">
    <location>
        <begin position="6"/>
        <end position="30"/>
    </location>
</feature>
<keyword evidence="2" id="KW-1133">Transmembrane helix</keyword>
<organism evidence="3 5">
    <name type="scientific">Rotaria sordida</name>
    <dbReference type="NCBI Taxonomy" id="392033"/>
    <lineage>
        <taxon>Eukaryota</taxon>
        <taxon>Metazoa</taxon>
        <taxon>Spiralia</taxon>
        <taxon>Gnathifera</taxon>
        <taxon>Rotifera</taxon>
        <taxon>Eurotatoria</taxon>
        <taxon>Bdelloidea</taxon>
        <taxon>Philodinida</taxon>
        <taxon>Philodinidae</taxon>
        <taxon>Rotaria</taxon>
    </lineage>
</organism>
<feature type="compositionally biased region" description="Basic and acidic residues" evidence="1">
    <location>
        <begin position="75"/>
        <end position="86"/>
    </location>
</feature>
<reference evidence="3" key="1">
    <citation type="submission" date="2021-02" db="EMBL/GenBank/DDBJ databases">
        <authorList>
            <person name="Nowell W R."/>
        </authorList>
    </citation>
    <scope>NUCLEOTIDE SEQUENCE</scope>
</reference>
<sequence length="86" mass="10027">MVLDTQNLILLIVFLIVGVAAIICCIYCCACKPACINTRRRLLNRQIERDQEAIEQERQADQAQLRDTFSANQQTRDDIRNKYQLR</sequence>
<protein>
    <submittedName>
        <fullName evidence="3">Uncharacterized protein</fullName>
    </submittedName>
</protein>
<name>A0A815DT56_9BILA</name>
<keyword evidence="2" id="KW-0472">Membrane</keyword>
<gene>
    <name evidence="4" type="ORF">JBS370_LOCUS12370</name>
    <name evidence="3" type="ORF">ZHD862_LOCUS28047</name>
</gene>
<accession>A0A815DT56</accession>
<proteinExistence type="predicted"/>
<keyword evidence="2" id="KW-0812">Transmembrane</keyword>
<feature type="region of interest" description="Disordered" evidence="1">
    <location>
        <begin position="58"/>
        <end position="86"/>
    </location>
</feature>
<dbReference type="AlphaFoldDB" id="A0A815DT56"/>
<evidence type="ECO:0000256" key="2">
    <source>
        <dbReference type="SAM" id="Phobius"/>
    </source>
</evidence>
<feature type="compositionally biased region" description="Polar residues" evidence="1">
    <location>
        <begin position="61"/>
        <end position="74"/>
    </location>
</feature>
<evidence type="ECO:0000313" key="3">
    <source>
        <dbReference type="EMBL" id="CAF1302615.1"/>
    </source>
</evidence>
<evidence type="ECO:0000313" key="4">
    <source>
        <dbReference type="EMBL" id="CAF3747467.1"/>
    </source>
</evidence>
<dbReference type="Proteomes" id="UP000663836">
    <property type="component" value="Unassembled WGS sequence"/>
</dbReference>
<dbReference type="EMBL" id="CAJOBD010001004">
    <property type="protein sequence ID" value="CAF3747467.1"/>
    <property type="molecule type" value="Genomic_DNA"/>
</dbReference>
<comment type="caution">
    <text evidence="3">The sequence shown here is derived from an EMBL/GenBank/DDBJ whole genome shotgun (WGS) entry which is preliminary data.</text>
</comment>
<evidence type="ECO:0000313" key="5">
    <source>
        <dbReference type="Proteomes" id="UP000663864"/>
    </source>
</evidence>
<evidence type="ECO:0000256" key="1">
    <source>
        <dbReference type="SAM" id="MobiDB-lite"/>
    </source>
</evidence>